<keyword evidence="2" id="KW-0949">S-adenosyl-L-methionine</keyword>
<evidence type="ECO:0000256" key="2">
    <source>
        <dbReference type="ARBA" id="ARBA00022691"/>
    </source>
</evidence>
<gene>
    <name evidence="8" type="ORF">BECKTUN1418E_GA0071001_12882</name>
    <name evidence="7" type="ORF">BECKTUN1418F_GA0071002_13012</name>
</gene>
<dbReference type="GO" id="GO:0003824">
    <property type="term" value="F:catalytic activity"/>
    <property type="evidence" value="ECO:0007669"/>
    <property type="project" value="InterPro"/>
</dbReference>
<dbReference type="GO" id="GO:0051536">
    <property type="term" value="F:iron-sulfur cluster binding"/>
    <property type="evidence" value="ECO:0007669"/>
    <property type="project" value="UniProtKB-KW"/>
</dbReference>
<dbReference type="SFLD" id="SFLDG01067">
    <property type="entry name" value="SPASM/twitch_domain_containing"/>
    <property type="match status" value="1"/>
</dbReference>
<dbReference type="Pfam" id="PF04055">
    <property type="entry name" value="Radical_SAM"/>
    <property type="match status" value="1"/>
</dbReference>
<evidence type="ECO:0000259" key="6">
    <source>
        <dbReference type="PROSITE" id="PS51918"/>
    </source>
</evidence>
<dbReference type="CDD" id="cd01335">
    <property type="entry name" value="Radical_SAM"/>
    <property type="match status" value="1"/>
</dbReference>
<evidence type="ECO:0000256" key="3">
    <source>
        <dbReference type="ARBA" id="ARBA00022723"/>
    </source>
</evidence>
<keyword evidence="5" id="KW-0411">Iron-sulfur</keyword>
<evidence type="ECO:0000256" key="4">
    <source>
        <dbReference type="ARBA" id="ARBA00023004"/>
    </source>
</evidence>
<organism evidence="8">
    <name type="scientific">Candidatus Kentrum sp. TUN</name>
    <dbReference type="NCBI Taxonomy" id="2126343"/>
    <lineage>
        <taxon>Bacteria</taxon>
        <taxon>Pseudomonadati</taxon>
        <taxon>Pseudomonadota</taxon>
        <taxon>Gammaproteobacteria</taxon>
        <taxon>Candidatus Kentrum</taxon>
    </lineage>
</organism>
<comment type="cofactor">
    <cofactor evidence="1">
        <name>[4Fe-4S] cluster</name>
        <dbReference type="ChEBI" id="CHEBI:49883"/>
    </cofactor>
</comment>
<keyword evidence="4" id="KW-0408">Iron</keyword>
<accession>A0A451B0B4</accession>
<dbReference type="AlphaFoldDB" id="A0A451B0B4"/>
<evidence type="ECO:0000313" key="8">
    <source>
        <dbReference type="EMBL" id="VFK71720.1"/>
    </source>
</evidence>
<evidence type="ECO:0000313" key="7">
    <source>
        <dbReference type="EMBL" id="VFK62367.1"/>
    </source>
</evidence>
<dbReference type="InterPro" id="IPR050377">
    <property type="entry name" value="Radical_SAM_PqqE_MftC-like"/>
</dbReference>
<dbReference type="InterPro" id="IPR007197">
    <property type="entry name" value="rSAM"/>
</dbReference>
<dbReference type="InterPro" id="IPR013785">
    <property type="entry name" value="Aldolase_TIM"/>
</dbReference>
<proteinExistence type="predicted"/>
<dbReference type="EMBL" id="CAADFY010000301">
    <property type="protein sequence ID" value="VFK62367.1"/>
    <property type="molecule type" value="Genomic_DNA"/>
</dbReference>
<dbReference type="InterPro" id="IPR058240">
    <property type="entry name" value="rSAM_sf"/>
</dbReference>
<dbReference type="SUPFAM" id="SSF102114">
    <property type="entry name" value="Radical SAM enzymes"/>
    <property type="match status" value="1"/>
</dbReference>
<dbReference type="EMBL" id="CAADFV010000288">
    <property type="protein sequence ID" value="VFK71720.1"/>
    <property type="molecule type" value="Genomic_DNA"/>
</dbReference>
<dbReference type="Gene3D" id="3.20.20.70">
    <property type="entry name" value="Aldolase class I"/>
    <property type="match status" value="1"/>
</dbReference>
<protein>
    <submittedName>
        <fullName evidence="8">Radical SAM superfamily enzyme, MoaA/NifB/PqqE/SkfB family</fullName>
    </submittedName>
</protein>
<keyword evidence="3" id="KW-0479">Metal-binding</keyword>
<dbReference type="PANTHER" id="PTHR11228">
    <property type="entry name" value="RADICAL SAM DOMAIN PROTEIN"/>
    <property type="match status" value="1"/>
</dbReference>
<evidence type="ECO:0000256" key="5">
    <source>
        <dbReference type="ARBA" id="ARBA00023014"/>
    </source>
</evidence>
<reference evidence="8" key="1">
    <citation type="submission" date="2019-02" db="EMBL/GenBank/DDBJ databases">
        <authorList>
            <person name="Gruber-Vodicka R. H."/>
            <person name="Seah K. B. B."/>
        </authorList>
    </citation>
    <scope>NUCLEOTIDE SEQUENCE</scope>
    <source>
        <strain evidence="8">BECK_BY2</strain>
        <strain evidence="7">BECK_BY3</strain>
    </source>
</reference>
<dbReference type="PANTHER" id="PTHR11228:SF7">
    <property type="entry name" value="PQQA PEPTIDE CYCLASE"/>
    <property type="match status" value="1"/>
</dbReference>
<dbReference type="SFLD" id="SFLDS00029">
    <property type="entry name" value="Radical_SAM"/>
    <property type="match status" value="1"/>
</dbReference>
<evidence type="ECO:0000256" key="1">
    <source>
        <dbReference type="ARBA" id="ARBA00001966"/>
    </source>
</evidence>
<feature type="domain" description="Radical SAM core" evidence="6">
    <location>
        <begin position="7"/>
        <end position="234"/>
    </location>
</feature>
<name>A0A451B0B4_9GAMM</name>
<sequence>MRGLYSEKSLQTYHLILAPSYRCNLRCTHCYLPDHAVSPELPKQRVLSLISEWSRIVVSERGAFGGIFHLKGGEPLILSYLDDVLDHLTNLKTLRFMMTTNGVTNNPEIIEKLSWLNALLNGNVQVIVSIDGSNEHTNAKLRGPGFFDEAVSFVRSLRNEGITVFLNNVIHKGNIQDVESFANLAINLDVQQINFLSFVPKGYGEKLELLTPDPSHVYEMVNGVWDDGNEQVKKLLAGSLSDIFYREKCGLCTSVECVGGYRGLLYIVPDGTTYSCPNLNYPDLEAGNILRSPLVDIHEALHDRVYKKISVPQGKNTNRYQCKGIKYIPRVKNYADSIEILQKRKDNINDAMDYSYCFSRNF</sequence>
<dbReference type="PROSITE" id="PS51918">
    <property type="entry name" value="RADICAL_SAM"/>
    <property type="match status" value="1"/>
</dbReference>
<dbReference type="GO" id="GO:0046872">
    <property type="term" value="F:metal ion binding"/>
    <property type="evidence" value="ECO:0007669"/>
    <property type="project" value="UniProtKB-KW"/>
</dbReference>